<organism evidence="1 2">
    <name type="scientific">Roseburia inulinivorans DSM 16841</name>
    <dbReference type="NCBI Taxonomy" id="622312"/>
    <lineage>
        <taxon>Bacteria</taxon>
        <taxon>Bacillati</taxon>
        <taxon>Bacillota</taxon>
        <taxon>Clostridia</taxon>
        <taxon>Lachnospirales</taxon>
        <taxon>Lachnospiraceae</taxon>
        <taxon>Roseburia</taxon>
    </lineage>
</organism>
<comment type="caution">
    <text evidence="1">The sequence shown here is derived from an EMBL/GenBank/DDBJ whole genome shotgun (WGS) entry which is preliminary data.</text>
</comment>
<dbReference type="EMBL" id="ACFY01000003">
    <property type="protein sequence ID" value="EEG96081.1"/>
    <property type="molecule type" value="Genomic_DNA"/>
</dbReference>
<protein>
    <submittedName>
        <fullName evidence="1">Uncharacterized protein</fullName>
    </submittedName>
</protein>
<evidence type="ECO:0000313" key="2">
    <source>
        <dbReference type="Proteomes" id="UP000003561"/>
    </source>
</evidence>
<dbReference type="Proteomes" id="UP000003561">
    <property type="component" value="Unassembled WGS sequence"/>
</dbReference>
<reference evidence="1 2" key="1">
    <citation type="submission" date="2009-02" db="EMBL/GenBank/DDBJ databases">
        <authorList>
            <person name="Fulton L."/>
            <person name="Clifton S."/>
            <person name="Fulton B."/>
            <person name="Xu J."/>
            <person name="Minx P."/>
            <person name="Pepin K.H."/>
            <person name="Johnson M."/>
            <person name="Bhonagiri V."/>
            <person name="Nash W.E."/>
            <person name="Mardis E.R."/>
            <person name="Wilson R.K."/>
        </authorList>
    </citation>
    <scope>NUCLEOTIDE SEQUENCE [LARGE SCALE GENOMIC DNA]</scope>
    <source>
        <strain evidence="1 2">DSM 16841</strain>
    </source>
</reference>
<gene>
    <name evidence="1" type="ORF">ROSEINA2194_00104</name>
</gene>
<sequence>MYFHIFTFTFLINGLILTKIFSQCNSPQQQKTEQKRTAMFSKL</sequence>
<evidence type="ECO:0000313" key="1">
    <source>
        <dbReference type="EMBL" id="EEG96081.1"/>
    </source>
</evidence>
<proteinExistence type="predicted"/>
<reference evidence="1 2" key="2">
    <citation type="submission" date="2009-03" db="EMBL/GenBank/DDBJ databases">
        <title>Draft genome sequence of Roseburia inulinivorans (DSM 16841).</title>
        <authorList>
            <person name="Sudarsanam P."/>
            <person name="Ley R."/>
            <person name="Guruge J."/>
            <person name="Turnbaugh P.J."/>
            <person name="Mahowald M."/>
            <person name="Liep D."/>
            <person name="Gordon J."/>
        </authorList>
    </citation>
    <scope>NUCLEOTIDE SEQUENCE [LARGE SCALE GENOMIC DNA]</scope>
    <source>
        <strain evidence="1 2">DSM 16841</strain>
    </source>
</reference>
<name>C0FN09_9FIRM</name>
<dbReference type="AlphaFoldDB" id="C0FN09"/>
<accession>C0FN09</accession>